<name>A0ABQ1KT36_9RHOB</name>
<dbReference type="CDD" id="cd17908">
    <property type="entry name" value="FliM"/>
    <property type="match status" value="1"/>
</dbReference>
<evidence type="ECO:0000256" key="7">
    <source>
        <dbReference type="ARBA" id="ARBA00022519"/>
    </source>
</evidence>
<dbReference type="PANTHER" id="PTHR30034">
    <property type="entry name" value="FLAGELLAR MOTOR SWITCH PROTEIN FLIM"/>
    <property type="match status" value="1"/>
</dbReference>
<sequence>MEDAAPQEIEIGLIVPQTRLVEEEIIAKASAGFQPLPMLDVIFSRMAPATAASFRARANLLTDIRFDRTTYACWGEIVNGMDPHAICATAEAPEWNGAIALSMDSEFVFAAMEKLTGGMPVPGGAPARAPTGIERETMRHLFRLILEDLGTNMSRIAEVRLNLEAVESPKEIGAIHGVNTPCAVGRMEVRLDECEGSFSVIIPLRTLDPVQERLSTMFLGDKLGGDTSWRDHIENRITGSSVVVTARIHEKQIPLAQILNWKRGTQIDFGILPDQEVTVMCSGIPILFGKAGRLKSGNIALRVEREAGDPVEPISPETLEAL</sequence>
<keyword evidence="8" id="KW-0283">Flagellar rotation</keyword>
<dbReference type="SUPFAM" id="SSF101801">
    <property type="entry name" value="Surface presentation of antigens (SPOA)"/>
    <property type="match status" value="1"/>
</dbReference>
<evidence type="ECO:0000256" key="11">
    <source>
        <dbReference type="ARBA" id="ARBA00025044"/>
    </source>
</evidence>
<evidence type="ECO:0000256" key="9">
    <source>
        <dbReference type="ARBA" id="ARBA00023136"/>
    </source>
</evidence>
<feature type="domain" description="Flagellar motor switch protein FliN-like C-terminal" evidence="12">
    <location>
        <begin position="237"/>
        <end position="305"/>
    </location>
</feature>
<evidence type="ECO:0000256" key="2">
    <source>
        <dbReference type="ARBA" id="ARBA00004417"/>
    </source>
</evidence>
<keyword evidence="14" id="KW-1185">Reference proteome</keyword>
<organism evidence="13 14">
    <name type="scientific">Marivita lacus</name>
    <dbReference type="NCBI Taxonomy" id="1323742"/>
    <lineage>
        <taxon>Bacteria</taxon>
        <taxon>Pseudomonadati</taxon>
        <taxon>Pseudomonadota</taxon>
        <taxon>Alphaproteobacteria</taxon>
        <taxon>Rhodobacterales</taxon>
        <taxon>Roseobacteraceae</taxon>
        <taxon>Marivita</taxon>
    </lineage>
</organism>
<evidence type="ECO:0000256" key="3">
    <source>
        <dbReference type="ARBA" id="ARBA00011049"/>
    </source>
</evidence>
<keyword evidence="6" id="KW-0145">Chemotaxis</keyword>
<dbReference type="InterPro" id="IPR028976">
    <property type="entry name" value="CheC-like_sf"/>
</dbReference>
<dbReference type="InterPro" id="IPR001543">
    <property type="entry name" value="FliN-like_C"/>
</dbReference>
<keyword evidence="10" id="KW-0975">Bacterial flagellum</keyword>
<evidence type="ECO:0000313" key="13">
    <source>
        <dbReference type="EMBL" id="GGC10097.1"/>
    </source>
</evidence>
<evidence type="ECO:0000313" key="14">
    <source>
        <dbReference type="Proteomes" id="UP000645462"/>
    </source>
</evidence>
<dbReference type="RefSeq" id="WP_188482719.1">
    <property type="nucleotide sequence ID" value="NZ_BMFC01000007.1"/>
</dbReference>
<evidence type="ECO:0000256" key="1">
    <source>
        <dbReference type="ARBA" id="ARBA00004117"/>
    </source>
</evidence>
<evidence type="ECO:0000259" key="12">
    <source>
        <dbReference type="Pfam" id="PF01052"/>
    </source>
</evidence>
<dbReference type="Pfam" id="PF01052">
    <property type="entry name" value="FliMN_C"/>
    <property type="match status" value="1"/>
</dbReference>
<keyword evidence="7" id="KW-0997">Cell inner membrane</keyword>
<evidence type="ECO:0000256" key="6">
    <source>
        <dbReference type="ARBA" id="ARBA00022500"/>
    </source>
</evidence>
<accession>A0ABQ1KT36</accession>
<keyword evidence="5" id="KW-1003">Cell membrane</keyword>
<evidence type="ECO:0000256" key="8">
    <source>
        <dbReference type="ARBA" id="ARBA00022779"/>
    </source>
</evidence>
<comment type="similarity">
    <text evidence="3">Belongs to the FliM family.</text>
</comment>
<protein>
    <recommendedName>
        <fullName evidence="4">Flagellar motor switch protein FliM</fullName>
    </recommendedName>
</protein>
<evidence type="ECO:0000256" key="10">
    <source>
        <dbReference type="ARBA" id="ARBA00023143"/>
    </source>
</evidence>
<dbReference type="Gene3D" id="3.40.1550.10">
    <property type="entry name" value="CheC-like"/>
    <property type="match status" value="1"/>
</dbReference>
<comment type="subcellular location">
    <subcellularLocation>
        <location evidence="1">Bacterial flagellum basal body</location>
    </subcellularLocation>
    <subcellularLocation>
        <location evidence="2">Cell inner membrane</location>
        <topology evidence="2">Peripheral membrane protein</topology>
    </subcellularLocation>
</comment>
<keyword evidence="9" id="KW-0472">Membrane</keyword>
<evidence type="ECO:0000256" key="4">
    <source>
        <dbReference type="ARBA" id="ARBA00021898"/>
    </source>
</evidence>
<evidence type="ECO:0000256" key="5">
    <source>
        <dbReference type="ARBA" id="ARBA00022475"/>
    </source>
</evidence>
<comment type="caution">
    <text evidence="13">The sequence shown here is derived from an EMBL/GenBank/DDBJ whole genome shotgun (WGS) entry which is preliminary data.</text>
</comment>
<comment type="function">
    <text evidence="11">FliM is one of three proteins (FliG, FliN, FliM) that forms the rotor-mounted switch complex (C ring), located at the base of the basal body. This complex interacts with the CheY and CheZ chemotaxis proteins, in addition to contacting components of the motor that determine the direction of flagellar rotation.</text>
</comment>
<dbReference type="Gene3D" id="2.30.330.10">
    <property type="entry name" value="SpoA-like"/>
    <property type="match status" value="1"/>
</dbReference>
<gene>
    <name evidence="13" type="ORF">GCM10011363_28460</name>
</gene>
<dbReference type="Proteomes" id="UP000645462">
    <property type="component" value="Unassembled WGS sequence"/>
</dbReference>
<dbReference type="PANTHER" id="PTHR30034:SF3">
    <property type="entry name" value="FLAGELLAR MOTOR SWITCH PROTEIN FLIM"/>
    <property type="match status" value="1"/>
</dbReference>
<dbReference type="InterPro" id="IPR036429">
    <property type="entry name" value="SpoA-like_sf"/>
</dbReference>
<reference evidence="14" key="1">
    <citation type="journal article" date="2019" name="Int. J. Syst. Evol. Microbiol.">
        <title>The Global Catalogue of Microorganisms (GCM) 10K type strain sequencing project: providing services to taxonomists for standard genome sequencing and annotation.</title>
        <authorList>
            <consortium name="The Broad Institute Genomics Platform"/>
            <consortium name="The Broad Institute Genome Sequencing Center for Infectious Disease"/>
            <person name="Wu L."/>
            <person name="Ma J."/>
        </authorList>
    </citation>
    <scope>NUCLEOTIDE SEQUENCE [LARGE SCALE GENOMIC DNA]</scope>
    <source>
        <strain evidence="14">CGMCC 1.12478</strain>
    </source>
</reference>
<proteinExistence type="inferred from homology"/>
<dbReference type="Pfam" id="PF02154">
    <property type="entry name" value="FliM"/>
    <property type="match status" value="1"/>
</dbReference>
<dbReference type="EMBL" id="BMFC01000007">
    <property type="protein sequence ID" value="GGC10097.1"/>
    <property type="molecule type" value="Genomic_DNA"/>
</dbReference>
<dbReference type="InterPro" id="IPR001689">
    <property type="entry name" value="Flag_FliM"/>
</dbReference>